<dbReference type="RefSeq" id="WP_407346451.1">
    <property type="nucleotide sequence ID" value="NZ_CP136864.1"/>
</dbReference>
<evidence type="ECO:0000256" key="2">
    <source>
        <dbReference type="ARBA" id="ARBA00009347"/>
    </source>
</evidence>
<evidence type="ECO:0000256" key="5">
    <source>
        <dbReference type="ARBA" id="ARBA00023002"/>
    </source>
</evidence>
<keyword evidence="4 6" id="KW-0274">FAD</keyword>
<dbReference type="InterPro" id="IPR006091">
    <property type="entry name" value="Acyl-CoA_Oxase/DH_mid-dom"/>
</dbReference>
<dbReference type="SUPFAM" id="SSF56645">
    <property type="entry name" value="Acyl-CoA dehydrogenase NM domain-like"/>
    <property type="match status" value="1"/>
</dbReference>
<dbReference type="CDD" id="cd00567">
    <property type="entry name" value="ACAD"/>
    <property type="match status" value="1"/>
</dbReference>
<dbReference type="PANTHER" id="PTHR43884">
    <property type="entry name" value="ACYL-COA DEHYDROGENASE"/>
    <property type="match status" value="1"/>
</dbReference>
<proteinExistence type="inferred from homology"/>
<dbReference type="Proteomes" id="UP001626537">
    <property type="component" value="Chromosome"/>
</dbReference>
<comment type="similarity">
    <text evidence="2 6">Belongs to the acyl-CoA dehydrogenase family.</text>
</comment>
<keyword evidence="5 6" id="KW-0560">Oxidoreductase</keyword>
<dbReference type="Pfam" id="PF02770">
    <property type="entry name" value="Acyl-CoA_dh_M"/>
    <property type="match status" value="1"/>
</dbReference>
<evidence type="ECO:0000256" key="1">
    <source>
        <dbReference type="ARBA" id="ARBA00001974"/>
    </source>
</evidence>
<evidence type="ECO:0000313" key="10">
    <source>
        <dbReference type="EMBL" id="WOJ91889.1"/>
    </source>
</evidence>
<evidence type="ECO:0000259" key="7">
    <source>
        <dbReference type="Pfam" id="PF00441"/>
    </source>
</evidence>
<evidence type="ECO:0000259" key="9">
    <source>
        <dbReference type="Pfam" id="PF02771"/>
    </source>
</evidence>
<dbReference type="InterPro" id="IPR009100">
    <property type="entry name" value="AcylCoA_DH/oxidase_NM_dom_sf"/>
</dbReference>
<feature type="domain" description="Acyl-CoA oxidase/dehydrogenase middle" evidence="8">
    <location>
        <begin position="133"/>
        <end position="201"/>
    </location>
</feature>
<accession>A0ABZ0HZA1</accession>
<evidence type="ECO:0000256" key="4">
    <source>
        <dbReference type="ARBA" id="ARBA00022827"/>
    </source>
</evidence>
<dbReference type="InterPro" id="IPR013786">
    <property type="entry name" value="AcylCoA_DH/ox_N"/>
</dbReference>
<feature type="domain" description="Acyl-CoA dehydrogenase/oxidase N-terminal" evidence="9">
    <location>
        <begin position="6"/>
        <end position="120"/>
    </location>
</feature>
<dbReference type="InterPro" id="IPR036250">
    <property type="entry name" value="AcylCo_DH-like_C"/>
</dbReference>
<dbReference type="Gene3D" id="1.20.140.10">
    <property type="entry name" value="Butyryl-CoA Dehydrogenase, subunit A, domain 3"/>
    <property type="match status" value="1"/>
</dbReference>
<dbReference type="Pfam" id="PF00441">
    <property type="entry name" value="Acyl-CoA_dh_1"/>
    <property type="match status" value="1"/>
</dbReference>
<evidence type="ECO:0000259" key="8">
    <source>
        <dbReference type="Pfam" id="PF02770"/>
    </source>
</evidence>
<dbReference type="Pfam" id="PF02771">
    <property type="entry name" value="Acyl-CoA_dh_N"/>
    <property type="match status" value="1"/>
</dbReference>
<comment type="cofactor">
    <cofactor evidence="1 6">
        <name>FAD</name>
        <dbReference type="ChEBI" id="CHEBI:57692"/>
    </cofactor>
</comment>
<evidence type="ECO:0000256" key="3">
    <source>
        <dbReference type="ARBA" id="ARBA00022630"/>
    </source>
</evidence>
<evidence type="ECO:0000256" key="6">
    <source>
        <dbReference type="RuleBase" id="RU362125"/>
    </source>
</evidence>
<keyword evidence="3 6" id="KW-0285">Flavoprotein</keyword>
<dbReference type="InterPro" id="IPR009075">
    <property type="entry name" value="AcylCo_DH/oxidase_C"/>
</dbReference>
<dbReference type="SUPFAM" id="SSF47203">
    <property type="entry name" value="Acyl-CoA dehydrogenase C-terminal domain-like"/>
    <property type="match status" value="1"/>
</dbReference>
<evidence type="ECO:0000313" key="11">
    <source>
        <dbReference type="Proteomes" id="UP001626537"/>
    </source>
</evidence>
<gene>
    <name evidence="10" type="ORF">R0135_08810</name>
</gene>
<dbReference type="Gene3D" id="1.10.540.10">
    <property type="entry name" value="Acyl-CoA dehydrogenase/oxidase, N-terminal domain"/>
    <property type="match status" value="1"/>
</dbReference>
<reference evidence="10 11" key="1">
    <citation type="submission" date="2023-10" db="EMBL/GenBank/DDBJ databases">
        <title>Two novel species belonging to the OM43/NOR5 clade.</title>
        <authorList>
            <person name="Park M."/>
        </authorList>
    </citation>
    <scope>NUCLEOTIDE SEQUENCE [LARGE SCALE GENOMIC DNA]</scope>
    <source>
        <strain evidence="10 11">IMCC43200</strain>
    </source>
</reference>
<name>A0ABZ0HZA1_9GAMM</name>
<protein>
    <submittedName>
        <fullName evidence="10">Acyl-CoA dehydrogenase family protein</fullName>
    </submittedName>
</protein>
<dbReference type="InterPro" id="IPR037069">
    <property type="entry name" value="AcylCoA_DH/ox_N_sf"/>
</dbReference>
<keyword evidence="11" id="KW-1185">Reference proteome</keyword>
<organism evidence="10 11">
    <name type="scientific">Congregibacter variabilis</name>
    <dbReference type="NCBI Taxonomy" id="3081200"/>
    <lineage>
        <taxon>Bacteria</taxon>
        <taxon>Pseudomonadati</taxon>
        <taxon>Pseudomonadota</taxon>
        <taxon>Gammaproteobacteria</taxon>
        <taxon>Cellvibrionales</taxon>
        <taxon>Halieaceae</taxon>
        <taxon>Congregibacter</taxon>
    </lineage>
</organism>
<dbReference type="InterPro" id="IPR046373">
    <property type="entry name" value="Acyl-CoA_Oxase/DH_mid-dom_sf"/>
</dbReference>
<feature type="domain" description="Acyl-CoA dehydrogenase/oxidase C-terminal" evidence="7">
    <location>
        <begin position="231"/>
        <end position="374"/>
    </location>
</feature>
<sequence length="379" mass="40155">MTLVLNEEQLMLQESAAGFMASKATVEHLRGLRDSGDELGFDPAVWQEMVDMGWAGIAIPEAYGGLGYGYTGLGVVLEQAGRHLSASPLEASVLVGATAINCLGTESQKAQWLAAIAAGEKQVTLALQETGVFDPLAVATTATHDGDAFVLSGEKRMVLDAQSADAFVVIARSAGAAGDSQGLSAFLVPADVAGLSRSRCDMVDSRQCGVVTLDGVRVSADALMGSAGEAWTALERTLDIAAIGLSAQLLGLSLEAFERTMAYIRERKQFGQVIGSFQGLQHRAAHLFAELELARSIVLKALQAVDAGDENLPRLASAAKAKLSEVARLASNEGVQMHGGVGMTDEYDIGLFMKRARVLEHLMGDYYYHLDRFARIGGY</sequence>
<dbReference type="PANTHER" id="PTHR43884:SF20">
    <property type="entry name" value="ACYL-COA DEHYDROGENASE FADE28"/>
    <property type="match status" value="1"/>
</dbReference>
<dbReference type="Gene3D" id="2.40.110.10">
    <property type="entry name" value="Butyryl-CoA Dehydrogenase, subunit A, domain 2"/>
    <property type="match status" value="1"/>
</dbReference>
<dbReference type="EMBL" id="CP136864">
    <property type="protein sequence ID" value="WOJ91889.1"/>
    <property type="molecule type" value="Genomic_DNA"/>
</dbReference>